<feature type="region of interest" description="Disordered" evidence="1">
    <location>
        <begin position="124"/>
        <end position="148"/>
    </location>
</feature>
<evidence type="ECO:0000313" key="3">
    <source>
        <dbReference type="EMBL" id="MFB9774844.1"/>
    </source>
</evidence>
<accession>A0ABV5WYQ9</accession>
<evidence type="ECO:0000256" key="1">
    <source>
        <dbReference type="SAM" id="MobiDB-lite"/>
    </source>
</evidence>
<feature type="chain" id="PRO_5045574788" evidence="2">
    <location>
        <begin position="31"/>
        <end position="148"/>
    </location>
</feature>
<dbReference type="RefSeq" id="WP_376837467.1">
    <property type="nucleotide sequence ID" value="NZ_JBHMAU010000002.1"/>
</dbReference>
<gene>
    <name evidence="3" type="ORF">ACFFN1_00115</name>
</gene>
<evidence type="ECO:0000313" key="4">
    <source>
        <dbReference type="Proteomes" id="UP001589707"/>
    </source>
</evidence>
<reference evidence="3 4" key="1">
    <citation type="submission" date="2024-09" db="EMBL/GenBank/DDBJ databases">
        <authorList>
            <person name="Sun Q."/>
            <person name="Mori K."/>
        </authorList>
    </citation>
    <scope>NUCLEOTIDE SEQUENCE [LARGE SCALE GENOMIC DNA]</scope>
    <source>
        <strain evidence="3 4">JCM 11683</strain>
    </source>
</reference>
<feature type="signal peptide" evidence="2">
    <location>
        <begin position="1"/>
        <end position="30"/>
    </location>
</feature>
<keyword evidence="2" id="KW-0732">Signal</keyword>
<comment type="caution">
    <text evidence="3">The sequence shown here is derived from an EMBL/GenBank/DDBJ whole genome shotgun (WGS) entry which is preliminary data.</text>
</comment>
<protein>
    <submittedName>
        <fullName evidence="3">Peptidase inhibitor family I36 protein</fullName>
    </submittedName>
</protein>
<organism evidence="3 4">
    <name type="scientific">Brevibacterium otitidis</name>
    <dbReference type="NCBI Taxonomy" id="53364"/>
    <lineage>
        <taxon>Bacteria</taxon>
        <taxon>Bacillati</taxon>
        <taxon>Actinomycetota</taxon>
        <taxon>Actinomycetes</taxon>
        <taxon>Micrococcales</taxon>
        <taxon>Brevibacteriaceae</taxon>
        <taxon>Brevibacterium</taxon>
    </lineage>
</organism>
<dbReference type="Pfam" id="PF03995">
    <property type="entry name" value="Inhibitor_I36"/>
    <property type="match status" value="1"/>
</dbReference>
<proteinExistence type="predicted"/>
<name>A0ABV5WYQ9_9MICO</name>
<sequence length="148" mass="16366">MMKRILPRVALATPLIAVLLTSAAVVPATAASPADAPAFSATAAGKCETGDFCVYTKTDFKGDWFGTRKAWFDWSCWFASSQCSIYRKVNDKDRSWRNKWQNRSVQVFKDKNYKSKTICLKAGQSVASSGKHEKKGSSHKNTTGKKTC</sequence>
<keyword evidence="4" id="KW-1185">Reference proteome</keyword>
<dbReference type="EMBL" id="JBHMAU010000002">
    <property type="protein sequence ID" value="MFB9774844.1"/>
    <property type="molecule type" value="Genomic_DNA"/>
</dbReference>
<evidence type="ECO:0000256" key="2">
    <source>
        <dbReference type="SAM" id="SignalP"/>
    </source>
</evidence>
<dbReference type="Proteomes" id="UP001589707">
    <property type="component" value="Unassembled WGS sequence"/>
</dbReference>
<dbReference type="Gene3D" id="2.60.20.10">
    <property type="entry name" value="Crystallins"/>
    <property type="match status" value="1"/>
</dbReference>